<dbReference type="InterPro" id="IPR007724">
    <property type="entry name" value="Poly_GlycHdrlase"/>
</dbReference>
<organism evidence="2 3">
    <name type="scientific">Porites evermanni</name>
    <dbReference type="NCBI Taxonomy" id="104178"/>
    <lineage>
        <taxon>Eukaryota</taxon>
        <taxon>Metazoa</taxon>
        <taxon>Cnidaria</taxon>
        <taxon>Anthozoa</taxon>
        <taxon>Hexacorallia</taxon>
        <taxon>Scleractinia</taxon>
        <taxon>Fungiina</taxon>
        <taxon>Poritidae</taxon>
        <taxon>Porites</taxon>
    </lineage>
</organism>
<dbReference type="Pfam" id="PF05028">
    <property type="entry name" value="PARG_cat_C"/>
    <property type="match status" value="1"/>
</dbReference>
<accession>A0ABN8T544</accession>
<sequence>VDFANCLIGGGVLGGGHVQEEIRFCINPELLVAQMFMEAMQDNESIVI</sequence>
<dbReference type="PANTHER" id="PTHR12837">
    <property type="entry name" value="POLY ADP-RIBOSE GLYCOHYDROLASE"/>
    <property type="match status" value="1"/>
</dbReference>
<dbReference type="Proteomes" id="UP001159427">
    <property type="component" value="Unassembled WGS sequence"/>
</dbReference>
<evidence type="ECO:0000313" key="2">
    <source>
        <dbReference type="EMBL" id="CAH3199435.1"/>
    </source>
</evidence>
<keyword evidence="3" id="KW-1185">Reference proteome</keyword>
<proteinExistence type="predicted"/>
<feature type="non-terminal residue" evidence="2">
    <location>
        <position position="48"/>
    </location>
</feature>
<protein>
    <recommendedName>
        <fullName evidence="1">PARG catalytic Macro domain-containing protein</fullName>
    </recommendedName>
</protein>
<dbReference type="InterPro" id="IPR046372">
    <property type="entry name" value="PARG_cat_C"/>
</dbReference>
<evidence type="ECO:0000259" key="1">
    <source>
        <dbReference type="Pfam" id="PF05028"/>
    </source>
</evidence>
<feature type="domain" description="PARG catalytic Macro" evidence="1">
    <location>
        <begin position="1"/>
        <end position="48"/>
    </location>
</feature>
<reference evidence="2 3" key="1">
    <citation type="submission" date="2022-05" db="EMBL/GenBank/DDBJ databases">
        <authorList>
            <consortium name="Genoscope - CEA"/>
            <person name="William W."/>
        </authorList>
    </citation>
    <scope>NUCLEOTIDE SEQUENCE [LARGE SCALE GENOMIC DNA]</scope>
</reference>
<comment type="caution">
    <text evidence="2">The sequence shown here is derived from an EMBL/GenBank/DDBJ whole genome shotgun (WGS) entry which is preliminary data.</text>
</comment>
<dbReference type="PANTHER" id="PTHR12837:SF0">
    <property type="entry name" value="POLY(ADP-RIBOSE) GLYCOHYDROLASE"/>
    <property type="match status" value="1"/>
</dbReference>
<dbReference type="EMBL" id="CALNXI010008105">
    <property type="protein sequence ID" value="CAH3199435.1"/>
    <property type="molecule type" value="Genomic_DNA"/>
</dbReference>
<feature type="non-terminal residue" evidence="2">
    <location>
        <position position="1"/>
    </location>
</feature>
<gene>
    <name evidence="2" type="ORF">PEVE_00042025</name>
</gene>
<name>A0ABN8T544_9CNID</name>
<evidence type="ECO:0000313" key="3">
    <source>
        <dbReference type="Proteomes" id="UP001159427"/>
    </source>
</evidence>